<feature type="compositionally biased region" description="Basic and acidic residues" evidence="1">
    <location>
        <begin position="171"/>
        <end position="237"/>
    </location>
</feature>
<evidence type="ECO:0000313" key="3">
    <source>
        <dbReference type="Proteomes" id="UP000265354"/>
    </source>
</evidence>
<feature type="region of interest" description="Disordered" evidence="1">
    <location>
        <begin position="87"/>
        <end position="285"/>
    </location>
</feature>
<evidence type="ECO:0000256" key="1">
    <source>
        <dbReference type="SAM" id="MobiDB-lite"/>
    </source>
</evidence>
<organism evidence="2 3">
    <name type="scientific">Streptomyces spongiicola</name>
    <dbReference type="NCBI Taxonomy" id="1690221"/>
    <lineage>
        <taxon>Bacteria</taxon>
        <taxon>Bacillati</taxon>
        <taxon>Actinomycetota</taxon>
        <taxon>Actinomycetes</taxon>
        <taxon>Kitasatosporales</taxon>
        <taxon>Streptomycetaceae</taxon>
        <taxon>Streptomyces</taxon>
    </lineage>
</organism>
<comment type="caution">
    <text evidence="2">The sequence shown here is derived from an EMBL/GenBank/DDBJ whole genome shotgun (WGS) entry which is preliminary data.</text>
</comment>
<feature type="compositionally biased region" description="Basic and acidic residues" evidence="1">
    <location>
        <begin position="95"/>
        <end position="113"/>
    </location>
</feature>
<feature type="compositionally biased region" description="Acidic residues" evidence="1">
    <location>
        <begin position="125"/>
        <end position="146"/>
    </location>
</feature>
<dbReference type="AlphaFoldDB" id="A0A388SRB2"/>
<reference evidence="2 3" key="1">
    <citation type="submission" date="2018-07" db="EMBL/GenBank/DDBJ databases">
        <title>Whole Genome Shotgun Sequence of Streptomyces spongiicola strain 531S.</title>
        <authorList>
            <person name="Dohra H."/>
            <person name="Kodani S."/>
        </authorList>
    </citation>
    <scope>NUCLEOTIDE SEQUENCE [LARGE SCALE GENOMIC DNA]</scope>
    <source>
        <strain evidence="2 3">531S</strain>
    </source>
</reference>
<evidence type="ECO:0000313" key="2">
    <source>
        <dbReference type="EMBL" id="GBP98965.1"/>
    </source>
</evidence>
<accession>A0A388SRB2</accession>
<feature type="compositionally biased region" description="Acidic residues" evidence="1">
    <location>
        <begin position="250"/>
        <end position="268"/>
    </location>
</feature>
<dbReference type="Proteomes" id="UP000265354">
    <property type="component" value="Unassembled WGS sequence"/>
</dbReference>
<name>A0A388SRB2_9ACTN</name>
<sequence>MSPPEERTMSLECDVLGWCEAAIRLTVNSSLLRSDEPTMCQPSQSRRKEWDLMRSARTLCASAAITAVLTIAAPTAYAMTLAEDWGRDNGSSSSNHDDKKDDHGKDDHGDHGDHKWKHKHHDHDDHDDYDDDDHDDDDDDDDDDDEPKGSVDAGGGFLASVMNDEWGQGAKQDEGSAKDENGAKQDEGSKKDENGAKQDEDSAKDENGSKHEEDSKKDDYGKKDDDKKDYGKDDHDHKWKHKHHDKDDYDHDDDDDDYDDDDDDDDDDPKGSVDAGGGGLAMNNGSLAAGSLLMLGGIGAGAWKLRRRGVTGTSA</sequence>
<proteinExistence type="predicted"/>
<dbReference type="EMBL" id="BGZL01000001">
    <property type="protein sequence ID" value="GBP98965.1"/>
    <property type="molecule type" value="Genomic_DNA"/>
</dbReference>
<protein>
    <submittedName>
        <fullName evidence="2">Uncharacterized protein</fullName>
    </submittedName>
</protein>
<gene>
    <name evidence="2" type="ORF">SSP531S_03580</name>
</gene>